<evidence type="ECO:0000256" key="11">
    <source>
        <dbReference type="SAM" id="Phobius"/>
    </source>
</evidence>
<sequence>MDILIMAFAIISASYWLSISVLWFRYLKTLPVFNINDCSYFETNYPLVSVIIPACNEEESIEQAVRQLISQDYPQLEVIVVNDRSTDNTGVVLEKLKVQYPQLKVITIYNLPPNWLGKNHAIFRGVKEATGEWLLFTDADVMFSPKSMKQTVGYALEHKLDHFTIAPDMYYGGVFYRAFLAYFAFALTATVMVTKKVGVGSFNLVKKSVYNEIGGYEIIATQPVDDISFGRLVVNKGYKQGFGLPSKGFITVKWYKNLFAALKGFEKNLFASMNYKVSAVIGLCIYSLVTNVYPFVGLFFGSVWARALCGISLLSLFAVYNHLSKLFDISRSYVLFHPISALLYLSAVINSTVKALSRGGIEWRGTVYSLKELKNHK</sequence>
<gene>
    <name evidence="13" type="ORF">SAMN02746098_04165</name>
</gene>
<dbReference type="Proteomes" id="UP000183954">
    <property type="component" value="Unassembled WGS sequence"/>
</dbReference>
<keyword evidence="5" id="KW-0125">Carotenoid biosynthesis</keyword>
<comment type="subcellular location">
    <subcellularLocation>
        <location evidence="1">Cell membrane</location>
    </subcellularLocation>
</comment>
<dbReference type="STRING" id="1121420.SAMN02746098_04165"/>
<keyword evidence="2" id="KW-1003">Cell membrane</keyword>
<feature type="transmembrane region" description="Helical" evidence="11">
    <location>
        <begin position="277"/>
        <end position="296"/>
    </location>
</feature>
<evidence type="ECO:0000256" key="2">
    <source>
        <dbReference type="ARBA" id="ARBA00022475"/>
    </source>
</evidence>
<name>A0A1M6BJJ8_9FIRM</name>
<evidence type="ECO:0000256" key="3">
    <source>
        <dbReference type="ARBA" id="ARBA00022676"/>
    </source>
</evidence>
<dbReference type="GO" id="GO:0016757">
    <property type="term" value="F:glycosyltransferase activity"/>
    <property type="evidence" value="ECO:0007669"/>
    <property type="project" value="UniProtKB-KW"/>
</dbReference>
<dbReference type="InterPro" id="IPR029044">
    <property type="entry name" value="Nucleotide-diphossugar_trans"/>
</dbReference>
<evidence type="ECO:0000256" key="6">
    <source>
        <dbReference type="ARBA" id="ARBA00023136"/>
    </source>
</evidence>
<keyword evidence="3" id="KW-0328">Glycosyltransferase</keyword>
<proteinExistence type="inferred from homology"/>
<keyword evidence="11" id="KW-1133">Transmembrane helix</keyword>
<dbReference type="InterPro" id="IPR001173">
    <property type="entry name" value="Glyco_trans_2-like"/>
</dbReference>
<dbReference type="PANTHER" id="PTHR43646">
    <property type="entry name" value="GLYCOSYLTRANSFERASE"/>
    <property type="match status" value="1"/>
</dbReference>
<dbReference type="OrthoDB" id="9768769at2"/>
<dbReference type="GO" id="GO:0016117">
    <property type="term" value="P:carotenoid biosynthetic process"/>
    <property type="evidence" value="ECO:0007669"/>
    <property type="project" value="UniProtKB-KW"/>
</dbReference>
<dbReference type="GO" id="GO:0005886">
    <property type="term" value="C:plasma membrane"/>
    <property type="evidence" value="ECO:0007669"/>
    <property type="project" value="UniProtKB-SubCell"/>
</dbReference>
<evidence type="ECO:0000256" key="5">
    <source>
        <dbReference type="ARBA" id="ARBA00022746"/>
    </source>
</evidence>
<feature type="domain" description="Glycosyltransferase 2-like" evidence="12">
    <location>
        <begin position="49"/>
        <end position="213"/>
    </location>
</feature>
<dbReference type="CDD" id="cd00761">
    <property type="entry name" value="Glyco_tranf_GTA_type"/>
    <property type="match status" value="1"/>
</dbReference>
<dbReference type="Pfam" id="PF00535">
    <property type="entry name" value="Glycos_transf_2"/>
    <property type="match status" value="1"/>
</dbReference>
<keyword evidence="11" id="KW-0812">Transmembrane</keyword>
<accession>A0A1M6BJJ8</accession>
<evidence type="ECO:0000256" key="1">
    <source>
        <dbReference type="ARBA" id="ARBA00004236"/>
    </source>
</evidence>
<dbReference type="PANTHER" id="PTHR43646:SF2">
    <property type="entry name" value="GLYCOSYLTRANSFERASE 2-LIKE DOMAIN-CONTAINING PROTEIN"/>
    <property type="match status" value="1"/>
</dbReference>
<evidence type="ECO:0000313" key="14">
    <source>
        <dbReference type="Proteomes" id="UP000183954"/>
    </source>
</evidence>
<organism evidence="13 14">
    <name type="scientific">Desulfosporosinus lacus DSM 15449</name>
    <dbReference type="NCBI Taxonomy" id="1121420"/>
    <lineage>
        <taxon>Bacteria</taxon>
        <taxon>Bacillati</taxon>
        <taxon>Bacillota</taxon>
        <taxon>Clostridia</taxon>
        <taxon>Eubacteriales</taxon>
        <taxon>Desulfitobacteriaceae</taxon>
        <taxon>Desulfosporosinus</taxon>
    </lineage>
</organism>
<evidence type="ECO:0000256" key="7">
    <source>
        <dbReference type="ARBA" id="ARBA00037281"/>
    </source>
</evidence>
<keyword evidence="6 11" id="KW-0472">Membrane</keyword>
<keyword evidence="14" id="KW-1185">Reference proteome</keyword>
<dbReference type="EMBL" id="FQXJ01000019">
    <property type="protein sequence ID" value="SHI48960.1"/>
    <property type="molecule type" value="Genomic_DNA"/>
</dbReference>
<evidence type="ECO:0000256" key="8">
    <source>
        <dbReference type="ARBA" id="ARBA00037904"/>
    </source>
</evidence>
<evidence type="ECO:0000256" key="4">
    <source>
        <dbReference type="ARBA" id="ARBA00022679"/>
    </source>
</evidence>
<evidence type="ECO:0000256" key="10">
    <source>
        <dbReference type="ARBA" id="ARBA00040345"/>
    </source>
</evidence>
<dbReference type="AlphaFoldDB" id="A0A1M6BJJ8"/>
<evidence type="ECO:0000313" key="13">
    <source>
        <dbReference type="EMBL" id="SHI48960.1"/>
    </source>
</evidence>
<evidence type="ECO:0000256" key="9">
    <source>
        <dbReference type="ARBA" id="ARBA00038120"/>
    </source>
</evidence>
<feature type="transmembrane region" description="Helical" evidence="11">
    <location>
        <begin position="335"/>
        <end position="356"/>
    </location>
</feature>
<comment type="pathway">
    <text evidence="8">Carotenoid biosynthesis; staphyloxanthin biosynthesis; staphyloxanthin from farnesyl diphosphate: step 4/5.</text>
</comment>
<reference evidence="14" key="1">
    <citation type="submission" date="2016-11" db="EMBL/GenBank/DDBJ databases">
        <authorList>
            <person name="Varghese N."/>
            <person name="Submissions S."/>
        </authorList>
    </citation>
    <scope>NUCLEOTIDE SEQUENCE [LARGE SCALE GENOMIC DNA]</scope>
    <source>
        <strain evidence="14">DSM 15449</strain>
    </source>
</reference>
<comment type="function">
    <text evidence="7">Catalyzes the glycosylation of 4,4'-diaponeurosporenoate, i.e. the esterification of glucose at the C1'' position with the carboxyl group of 4,4'-diaponeurosporenic acid, to form glycosyl-4,4'-diaponeurosporenoate. This is a step in the biosynthesis of staphyloxanthin, an orange pigment present in most staphylococci strains.</text>
</comment>
<comment type="similarity">
    <text evidence="9">Belongs to the glycosyltransferase 2 family. CrtQ subfamily.</text>
</comment>
<keyword evidence="4 13" id="KW-0808">Transferase</keyword>
<feature type="transmembrane region" description="Helical" evidence="11">
    <location>
        <begin position="6"/>
        <end position="24"/>
    </location>
</feature>
<feature type="transmembrane region" description="Helical" evidence="11">
    <location>
        <begin position="303"/>
        <end position="323"/>
    </location>
</feature>
<dbReference type="RefSeq" id="WP_073031842.1">
    <property type="nucleotide sequence ID" value="NZ_FQXJ01000019.1"/>
</dbReference>
<evidence type="ECO:0000259" key="12">
    <source>
        <dbReference type="Pfam" id="PF00535"/>
    </source>
</evidence>
<feature type="transmembrane region" description="Helical" evidence="11">
    <location>
        <begin position="174"/>
        <end position="194"/>
    </location>
</feature>
<protein>
    <recommendedName>
        <fullName evidence="10">4,4'-diaponeurosporenoate glycosyltransferase</fullName>
    </recommendedName>
</protein>
<dbReference type="SUPFAM" id="SSF53448">
    <property type="entry name" value="Nucleotide-diphospho-sugar transferases"/>
    <property type="match status" value="1"/>
</dbReference>
<dbReference type="Gene3D" id="3.90.550.10">
    <property type="entry name" value="Spore Coat Polysaccharide Biosynthesis Protein SpsA, Chain A"/>
    <property type="match status" value="1"/>
</dbReference>